<dbReference type="OrthoDB" id="8877077at2759"/>
<keyword evidence="6" id="KW-1133">Transmembrane helix</keyword>
<evidence type="ECO:0000313" key="10">
    <source>
        <dbReference type="Proteomes" id="UP000092124"/>
    </source>
</evidence>
<name>A0A1A6FVN6_NEOLE</name>
<reference evidence="9 10" key="1">
    <citation type="submission" date="2016-06" db="EMBL/GenBank/DDBJ databases">
        <title>The Draft Genome Sequence and Annotation of the Desert Woodrat Neotoma lepida.</title>
        <authorList>
            <person name="Campbell M."/>
            <person name="Oakeson K.F."/>
            <person name="Yandell M."/>
            <person name="Halpert J.R."/>
            <person name="Dearing D."/>
        </authorList>
    </citation>
    <scope>NUCLEOTIDE SEQUENCE [LARGE SCALE GENOMIC DNA]</scope>
    <source>
        <strain evidence="9">417</strain>
        <tissue evidence="9">Liver</tissue>
    </source>
</reference>
<dbReference type="Pfam" id="PF03820">
    <property type="entry name" value="SFXNs"/>
    <property type="match status" value="1"/>
</dbReference>
<accession>A0A1A6FVN6</accession>
<evidence type="ECO:0000313" key="9">
    <source>
        <dbReference type="EMBL" id="OBS58011.1"/>
    </source>
</evidence>
<dbReference type="STRING" id="56216.A0A1A6FVN6"/>
<evidence type="ECO:0000256" key="5">
    <source>
        <dbReference type="ARBA" id="ARBA00022970"/>
    </source>
</evidence>
<keyword evidence="8" id="KW-0472">Membrane</keyword>
<sequence length="79" mass="8936">MLYYVYRTVDGLVDLILQPSSLKESSHLPVSLYLAEAILHPDTNEKIFMPFRMSGYIPFGTPIGLRRDELVLSQALVPV</sequence>
<keyword evidence="7" id="KW-0496">Mitochondrion</keyword>
<evidence type="ECO:0000256" key="6">
    <source>
        <dbReference type="ARBA" id="ARBA00022989"/>
    </source>
</evidence>
<keyword evidence="5" id="KW-0029">Amino-acid transport</keyword>
<dbReference type="InterPro" id="IPR004686">
    <property type="entry name" value="Mtc"/>
</dbReference>
<evidence type="ECO:0000256" key="7">
    <source>
        <dbReference type="ARBA" id="ARBA00023128"/>
    </source>
</evidence>
<protein>
    <submittedName>
        <fullName evidence="9">Uncharacterized protein</fullName>
    </submittedName>
</protein>
<keyword evidence="4" id="KW-0812">Transmembrane</keyword>
<evidence type="ECO:0000256" key="8">
    <source>
        <dbReference type="ARBA" id="ARBA00023136"/>
    </source>
</evidence>
<organism evidence="9 10">
    <name type="scientific">Neotoma lepida</name>
    <name type="common">Desert woodrat</name>
    <dbReference type="NCBI Taxonomy" id="56216"/>
    <lineage>
        <taxon>Eukaryota</taxon>
        <taxon>Metazoa</taxon>
        <taxon>Chordata</taxon>
        <taxon>Craniata</taxon>
        <taxon>Vertebrata</taxon>
        <taxon>Euteleostomi</taxon>
        <taxon>Mammalia</taxon>
        <taxon>Eutheria</taxon>
        <taxon>Euarchontoglires</taxon>
        <taxon>Glires</taxon>
        <taxon>Rodentia</taxon>
        <taxon>Myomorpha</taxon>
        <taxon>Muroidea</taxon>
        <taxon>Cricetidae</taxon>
        <taxon>Neotominae</taxon>
        <taxon>Neotoma</taxon>
    </lineage>
</organism>
<evidence type="ECO:0000256" key="2">
    <source>
        <dbReference type="ARBA" id="ARBA00005974"/>
    </source>
</evidence>
<dbReference type="GO" id="GO:0015075">
    <property type="term" value="F:monoatomic ion transmembrane transporter activity"/>
    <property type="evidence" value="ECO:0007669"/>
    <property type="project" value="InterPro"/>
</dbReference>
<evidence type="ECO:0000256" key="3">
    <source>
        <dbReference type="ARBA" id="ARBA00022448"/>
    </source>
</evidence>
<keyword evidence="3" id="KW-0813">Transport</keyword>
<evidence type="ECO:0000256" key="4">
    <source>
        <dbReference type="ARBA" id="ARBA00022692"/>
    </source>
</evidence>
<comment type="similarity">
    <text evidence="2">Belongs to the sideroflexin family.</text>
</comment>
<dbReference type="GO" id="GO:0006865">
    <property type="term" value="P:amino acid transport"/>
    <property type="evidence" value="ECO:0007669"/>
    <property type="project" value="UniProtKB-KW"/>
</dbReference>
<dbReference type="AlphaFoldDB" id="A0A1A6FVN6"/>
<proteinExistence type="inferred from homology"/>
<dbReference type="Proteomes" id="UP000092124">
    <property type="component" value="Unassembled WGS sequence"/>
</dbReference>
<gene>
    <name evidence="9" type="ORF">A6R68_10860</name>
</gene>
<comment type="subcellular location">
    <subcellularLocation>
        <location evidence="1">Mitochondrion membrane</location>
        <topology evidence="1">Multi-pass membrane protein</topology>
    </subcellularLocation>
</comment>
<keyword evidence="10" id="KW-1185">Reference proteome</keyword>
<evidence type="ECO:0000256" key="1">
    <source>
        <dbReference type="ARBA" id="ARBA00004225"/>
    </source>
</evidence>
<dbReference type="GO" id="GO:0031966">
    <property type="term" value="C:mitochondrial membrane"/>
    <property type="evidence" value="ECO:0007669"/>
    <property type="project" value="UniProtKB-SubCell"/>
</dbReference>
<comment type="caution">
    <text evidence="9">The sequence shown here is derived from an EMBL/GenBank/DDBJ whole genome shotgun (WGS) entry which is preliminary data.</text>
</comment>
<dbReference type="EMBL" id="LZPO01116978">
    <property type="protein sequence ID" value="OBS58011.1"/>
    <property type="molecule type" value="Genomic_DNA"/>
</dbReference>